<name>A0A0G0MXG2_9BACT</name>
<dbReference type="EMBL" id="LBVC01000024">
    <property type="protein sequence ID" value="KKQ78344.1"/>
    <property type="molecule type" value="Genomic_DNA"/>
</dbReference>
<evidence type="ECO:0000256" key="1">
    <source>
        <dbReference type="SAM" id="Phobius"/>
    </source>
</evidence>
<sequence length="81" mass="9195">MSKKSFVIILILSVVVTWLIKEIQGVLKFSLGGLDVGLPISFYKCSFISSCTIDYGMLVIDIIFWFVVIWGTWKGVSKIRF</sequence>
<feature type="transmembrane region" description="Helical" evidence="1">
    <location>
        <begin position="7"/>
        <end position="27"/>
    </location>
</feature>
<evidence type="ECO:0000313" key="2">
    <source>
        <dbReference type="EMBL" id="KKQ78344.1"/>
    </source>
</evidence>
<organism evidence="2 3">
    <name type="scientific">Candidatus Daviesbacteria bacterium GW2011_GWF2_38_6</name>
    <dbReference type="NCBI Taxonomy" id="1618432"/>
    <lineage>
        <taxon>Bacteria</taxon>
        <taxon>Candidatus Daviesiibacteriota</taxon>
    </lineage>
</organism>
<protein>
    <submittedName>
        <fullName evidence="2">Uncharacterized protein</fullName>
    </submittedName>
</protein>
<comment type="caution">
    <text evidence="2">The sequence shown here is derived from an EMBL/GenBank/DDBJ whole genome shotgun (WGS) entry which is preliminary data.</text>
</comment>
<gene>
    <name evidence="2" type="ORF">US99_C0024G0011</name>
</gene>
<proteinExistence type="predicted"/>
<feature type="transmembrane region" description="Helical" evidence="1">
    <location>
        <begin position="47"/>
        <end position="73"/>
    </location>
</feature>
<dbReference type="Proteomes" id="UP000034324">
    <property type="component" value="Unassembled WGS sequence"/>
</dbReference>
<evidence type="ECO:0000313" key="3">
    <source>
        <dbReference type="Proteomes" id="UP000034324"/>
    </source>
</evidence>
<accession>A0A0G0MXG2</accession>
<keyword evidence="1" id="KW-0812">Transmembrane</keyword>
<keyword evidence="1" id="KW-0472">Membrane</keyword>
<dbReference type="AlphaFoldDB" id="A0A0G0MXG2"/>
<keyword evidence="1" id="KW-1133">Transmembrane helix</keyword>
<reference evidence="2 3" key="1">
    <citation type="journal article" date="2015" name="Nature">
        <title>rRNA introns, odd ribosomes, and small enigmatic genomes across a large radiation of phyla.</title>
        <authorList>
            <person name="Brown C.T."/>
            <person name="Hug L.A."/>
            <person name="Thomas B.C."/>
            <person name="Sharon I."/>
            <person name="Castelle C.J."/>
            <person name="Singh A."/>
            <person name="Wilkins M.J."/>
            <person name="Williams K.H."/>
            <person name="Banfield J.F."/>
        </authorList>
    </citation>
    <scope>NUCLEOTIDE SEQUENCE [LARGE SCALE GENOMIC DNA]</scope>
</reference>